<dbReference type="Gene3D" id="3.40.710.10">
    <property type="entry name" value="DD-peptidase/beta-lactamase superfamily"/>
    <property type="match status" value="1"/>
</dbReference>
<evidence type="ECO:0000313" key="4">
    <source>
        <dbReference type="Proteomes" id="UP001251528"/>
    </source>
</evidence>
<dbReference type="PANTHER" id="PTHR46825">
    <property type="entry name" value="D-ALANYL-D-ALANINE-CARBOXYPEPTIDASE/ENDOPEPTIDASE AMPH"/>
    <property type="match status" value="1"/>
</dbReference>
<dbReference type="PANTHER" id="PTHR46825:SF9">
    <property type="entry name" value="BETA-LACTAMASE-RELATED DOMAIN-CONTAINING PROTEIN"/>
    <property type="match status" value="1"/>
</dbReference>
<dbReference type="Pfam" id="PF00144">
    <property type="entry name" value="Beta-lactamase"/>
    <property type="match status" value="1"/>
</dbReference>
<evidence type="ECO:0000256" key="1">
    <source>
        <dbReference type="ARBA" id="ARBA00038215"/>
    </source>
</evidence>
<feature type="domain" description="Beta-lactamase-related" evidence="2">
    <location>
        <begin position="1"/>
        <end position="153"/>
    </location>
</feature>
<organism evidence="3 4">
    <name type="scientific">Conoideocrella luteorostrata</name>
    <dbReference type="NCBI Taxonomy" id="1105319"/>
    <lineage>
        <taxon>Eukaryota</taxon>
        <taxon>Fungi</taxon>
        <taxon>Dikarya</taxon>
        <taxon>Ascomycota</taxon>
        <taxon>Pezizomycotina</taxon>
        <taxon>Sordariomycetes</taxon>
        <taxon>Hypocreomycetidae</taxon>
        <taxon>Hypocreales</taxon>
        <taxon>Clavicipitaceae</taxon>
        <taxon>Conoideocrella</taxon>
    </lineage>
</organism>
<name>A0AAJ0CZV6_9HYPO</name>
<evidence type="ECO:0000259" key="2">
    <source>
        <dbReference type="Pfam" id="PF00144"/>
    </source>
</evidence>
<comment type="caution">
    <text evidence="3">The sequence shown here is derived from an EMBL/GenBank/DDBJ whole genome shotgun (WGS) entry which is preliminary data.</text>
</comment>
<proteinExistence type="inferred from homology"/>
<comment type="similarity">
    <text evidence="1">Belongs to the peptidase S12 family.</text>
</comment>
<reference evidence="3" key="1">
    <citation type="submission" date="2023-06" db="EMBL/GenBank/DDBJ databases">
        <title>Conoideocrella luteorostrata (Hypocreales: Clavicipitaceae), a potential biocontrol fungus for elongate hemlock scale in United States Christmas tree production areas.</title>
        <authorList>
            <person name="Barrett H."/>
            <person name="Lovett B."/>
            <person name="Macias A.M."/>
            <person name="Stajich J.E."/>
            <person name="Kasson M.T."/>
        </authorList>
    </citation>
    <scope>NUCLEOTIDE SEQUENCE</scope>
    <source>
        <strain evidence="3">ARSEF 14590</strain>
    </source>
</reference>
<gene>
    <name evidence="3" type="ORF">QQS21_002038</name>
</gene>
<dbReference type="InterPro" id="IPR012338">
    <property type="entry name" value="Beta-lactam/transpept-like"/>
</dbReference>
<accession>A0AAJ0CZV6</accession>
<protein>
    <recommendedName>
        <fullName evidence="2">Beta-lactamase-related domain-containing protein</fullName>
    </recommendedName>
</protein>
<sequence>MRSTYFGLQDVKAHKVRSRQIAKGYTWNNNTKKHDQVAYMPLTDLSGAAAVISNARDYAKWIQGLLGETNLFSQDVHGDIRKGRMIHFPSASGGFDVSLYSLGWFRRTYNGRVYYWHDGSMIGFKCLVYWFPNDKFGFVIFANGDDAEPSNNNIAWKIIADRFQIPEKDVGVGHWHVTANPPRVRTTEEQRVKDAVNLYYPNRSQDPPDLALDDIVGVYSNKGYGRMRVAAEIKKKSQGPIRTGNLVVERPEMTWHYGLRLKHVFGPNWIACESWIEDLDNPGQFHPAMFIKDARGKASALKIGWWANGAFEGNVTFTKIA</sequence>
<dbReference type="Proteomes" id="UP001251528">
    <property type="component" value="Unassembled WGS sequence"/>
</dbReference>
<keyword evidence="4" id="KW-1185">Reference proteome</keyword>
<dbReference type="InterPro" id="IPR050491">
    <property type="entry name" value="AmpC-like"/>
</dbReference>
<dbReference type="EMBL" id="JASWJB010000023">
    <property type="protein sequence ID" value="KAK2611932.1"/>
    <property type="molecule type" value="Genomic_DNA"/>
</dbReference>
<dbReference type="InterPro" id="IPR001466">
    <property type="entry name" value="Beta-lactam-related"/>
</dbReference>
<evidence type="ECO:0000313" key="3">
    <source>
        <dbReference type="EMBL" id="KAK2611932.1"/>
    </source>
</evidence>
<dbReference type="AlphaFoldDB" id="A0AAJ0CZV6"/>
<dbReference type="SUPFAM" id="SSF56601">
    <property type="entry name" value="beta-lactamase/transpeptidase-like"/>
    <property type="match status" value="1"/>
</dbReference>